<dbReference type="InterPro" id="IPR036286">
    <property type="entry name" value="LexA/Signal_pep-like_sf"/>
</dbReference>
<dbReference type="Pfam" id="PF00717">
    <property type="entry name" value="Peptidase_S24"/>
    <property type="match status" value="1"/>
</dbReference>
<dbReference type="Pfam" id="PF01381">
    <property type="entry name" value="HTH_3"/>
    <property type="match status" value="1"/>
</dbReference>
<dbReference type="SUPFAM" id="SSF47413">
    <property type="entry name" value="lambda repressor-like DNA-binding domains"/>
    <property type="match status" value="1"/>
</dbReference>
<dbReference type="InterPro" id="IPR015927">
    <property type="entry name" value="Peptidase_S24_S26A/B/C"/>
</dbReference>
<comment type="caution">
    <text evidence="2">The sequence shown here is derived from an EMBL/GenBank/DDBJ whole genome shotgun (WGS) entry which is preliminary data.</text>
</comment>
<feature type="domain" description="HTH cro/C1-type" evidence="1">
    <location>
        <begin position="22"/>
        <end position="76"/>
    </location>
</feature>
<dbReference type="InterPro" id="IPR010982">
    <property type="entry name" value="Lambda_DNA-bd_dom_sf"/>
</dbReference>
<name>U3B571_AQUA1</name>
<dbReference type="AlphaFoldDB" id="U3B571"/>
<evidence type="ECO:0000313" key="2">
    <source>
        <dbReference type="EMBL" id="GAD62048.1"/>
    </source>
</evidence>
<sequence length="226" mass="24835">MCVVSLNTACTISGMDEWIKAIRAELARQNITQDQLAERLGYTQGAVGHWLNGRREPKLADINRMLNELGLPGLSIGGGNVEPANISPAQAPDTYPYPVISSVVAGNWAEAEEPWPLGEADEFEYSSYRGAGLCFWLLVKGDSMTAPFGDSFPDGTLVLVDTGLEALPGRLVVAKRVQDNEATFKQLVSDAGQLFLKPLNPAYQMLPIDQETKFIGVIRESRRRYY</sequence>
<dbReference type="EMBL" id="BATI01000009">
    <property type="protein sequence ID" value="GAD62048.1"/>
    <property type="molecule type" value="Genomic_DNA"/>
</dbReference>
<evidence type="ECO:0000259" key="1">
    <source>
        <dbReference type="PROSITE" id="PS50943"/>
    </source>
</evidence>
<dbReference type="Gene3D" id="1.10.260.40">
    <property type="entry name" value="lambda repressor-like DNA-binding domains"/>
    <property type="match status" value="1"/>
</dbReference>
<dbReference type="eggNOG" id="COG1974">
    <property type="taxonomic scope" value="Bacteria"/>
</dbReference>
<dbReference type="PANTHER" id="PTHR33516:SF2">
    <property type="entry name" value="LEXA REPRESSOR-RELATED"/>
    <property type="match status" value="1"/>
</dbReference>
<dbReference type="InterPro" id="IPR001387">
    <property type="entry name" value="Cro/C1-type_HTH"/>
</dbReference>
<dbReference type="Gene3D" id="2.10.109.10">
    <property type="entry name" value="Umud Fragment, subunit A"/>
    <property type="match status" value="1"/>
</dbReference>
<evidence type="ECO:0000313" key="3">
    <source>
        <dbReference type="Proteomes" id="UP000016560"/>
    </source>
</evidence>
<gene>
    <name evidence="2" type="ORF">PA6_009_00540</name>
</gene>
<proteinExistence type="predicted"/>
<reference evidence="2" key="1">
    <citation type="submission" date="2024-09" db="EMBL/GenBank/DDBJ databases">
        <title>Whole genome shotgun sequence of Pseudomonas alcaligenes NBRC 14159.</title>
        <authorList>
            <person name="Yoshida I."/>
            <person name="Hosoyama A."/>
            <person name="Tsuchikane K."/>
            <person name="Noguchi M."/>
            <person name="Hirakata S."/>
            <person name="Ando Y."/>
            <person name="Ohji S."/>
            <person name="Yamazoe A."/>
            <person name="Yamazaki S."/>
            <person name="Fujita N."/>
        </authorList>
    </citation>
    <scope>NUCLEOTIDE SEQUENCE</scope>
    <source>
        <strain evidence="2">NBRC 14159</strain>
    </source>
</reference>
<organism evidence="2 3">
    <name type="scientific">Aquipseudomonas alcaligenes (strain ATCC 14909 / DSM 50342 / CCUG 1425 / JCM 20561 / NBRC 14159 / NCIMB 9945 / NCTC 10367 / 1577)</name>
    <name type="common">Pseudomonas alcaligenes</name>
    <dbReference type="NCBI Taxonomy" id="1215092"/>
    <lineage>
        <taxon>Bacteria</taxon>
        <taxon>Pseudomonadati</taxon>
        <taxon>Pseudomonadota</taxon>
        <taxon>Gammaproteobacteria</taxon>
        <taxon>Pseudomonadales</taxon>
        <taxon>Pseudomonadaceae</taxon>
        <taxon>Aquipseudomonas</taxon>
    </lineage>
</organism>
<dbReference type="SMART" id="SM00530">
    <property type="entry name" value="HTH_XRE"/>
    <property type="match status" value="1"/>
</dbReference>
<dbReference type="PROSITE" id="PS50943">
    <property type="entry name" value="HTH_CROC1"/>
    <property type="match status" value="1"/>
</dbReference>
<dbReference type="CDD" id="cd00093">
    <property type="entry name" value="HTH_XRE"/>
    <property type="match status" value="1"/>
</dbReference>
<dbReference type="GO" id="GO:0003677">
    <property type="term" value="F:DNA binding"/>
    <property type="evidence" value="ECO:0007669"/>
    <property type="project" value="InterPro"/>
</dbReference>
<dbReference type="InterPro" id="IPR039418">
    <property type="entry name" value="LexA-like"/>
</dbReference>
<protein>
    <recommendedName>
        <fullName evidence="1">HTH cro/C1-type domain-containing protein</fullName>
    </recommendedName>
</protein>
<dbReference type="SUPFAM" id="SSF51306">
    <property type="entry name" value="LexA/Signal peptidase"/>
    <property type="match status" value="1"/>
</dbReference>
<dbReference type="InterPro" id="IPR050077">
    <property type="entry name" value="LexA_repressor"/>
</dbReference>
<accession>U3B571</accession>
<dbReference type="CDD" id="cd06529">
    <property type="entry name" value="S24_LexA-like"/>
    <property type="match status" value="1"/>
</dbReference>
<keyword evidence="3" id="KW-1185">Reference proteome</keyword>
<dbReference type="Proteomes" id="UP000016560">
    <property type="component" value="Unassembled WGS sequence"/>
</dbReference>
<dbReference type="PANTHER" id="PTHR33516">
    <property type="entry name" value="LEXA REPRESSOR"/>
    <property type="match status" value="1"/>
</dbReference>